<feature type="transmembrane region" description="Helical" evidence="1">
    <location>
        <begin position="12"/>
        <end position="36"/>
    </location>
</feature>
<evidence type="ECO:0000313" key="2">
    <source>
        <dbReference type="EMBL" id="AOS97381.1"/>
    </source>
</evidence>
<feature type="transmembrane region" description="Helical" evidence="1">
    <location>
        <begin position="73"/>
        <end position="99"/>
    </location>
</feature>
<dbReference type="EMBL" id="CP014143">
    <property type="protein sequence ID" value="AOS97381.1"/>
    <property type="molecule type" value="Genomic_DNA"/>
</dbReference>
<protein>
    <submittedName>
        <fullName evidence="2">Uncharacterized protein</fullName>
    </submittedName>
</protein>
<organism evidence="2 3">
    <name type="scientific">Microbulbifer aggregans</name>
    <dbReference type="NCBI Taxonomy" id="1769779"/>
    <lineage>
        <taxon>Bacteria</taxon>
        <taxon>Pseudomonadati</taxon>
        <taxon>Pseudomonadota</taxon>
        <taxon>Gammaproteobacteria</taxon>
        <taxon>Cellvibrionales</taxon>
        <taxon>Microbulbiferaceae</taxon>
        <taxon>Microbulbifer</taxon>
    </lineage>
</organism>
<keyword evidence="3" id="KW-1185">Reference proteome</keyword>
<reference evidence="3" key="1">
    <citation type="submission" date="2016-01" db="EMBL/GenBank/DDBJ databases">
        <title>Complete genome sequence of Microbulbifer sp. CCB-MM1, a halophile isolated from Matang Mangrove Forest, Perak.</title>
        <authorList>
            <person name="Moh T.H."/>
            <person name="Dinesh B."/>
            <person name="Lau N.-S."/>
            <person name="Go F."/>
            <person name="Alexander Chong S.-C."/>
        </authorList>
    </citation>
    <scope>NUCLEOTIDE SEQUENCE [LARGE SCALE GENOMIC DNA]</scope>
    <source>
        <strain evidence="3">CCB-MM1</strain>
    </source>
</reference>
<accession>A0A1C9W8A0</accession>
<dbReference type="RefSeq" id="WP_069947399.1">
    <property type="nucleotide sequence ID" value="NZ_CP014143.1"/>
</dbReference>
<dbReference type="KEGG" id="micc:AUP74_01951"/>
<feature type="transmembrane region" description="Helical" evidence="1">
    <location>
        <begin position="48"/>
        <end position="66"/>
    </location>
</feature>
<dbReference type="Proteomes" id="UP000095672">
    <property type="component" value="Chromosome"/>
</dbReference>
<evidence type="ECO:0000256" key="1">
    <source>
        <dbReference type="SAM" id="Phobius"/>
    </source>
</evidence>
<keyword evidence="1" id="KW-0472">Membrane</keyword>
<dbReference type="AlphaFoldDB" id="A0A1C9W8A0"/>
<proteinExistence type="predicted"/>
<gene>
    <name evidence="2" type="ORF">AUP74_01951</name>
</gene>
<dbReference type="STRING" id="1769779.AUP74_01951"/>
<keyword evidence="1" id="KW-0812">Transmembrane</keyword>
<keyword evidence="1" id="KW-1133">Transmembrane helix</keyword>
<evidence type="ECO:0000313" key="3">
    <source>
        <dbReference type="Proteomes" id="UP000095672"/>
    </source>
</evidence>
<name>A0A1C9W8A0_9GAMM</name>
<sequence>MAGIKWIKNYKVISCVISSIGVALLAILVLVSIMYSSNAFSSLRASELVLIGLPLLVYAVALLFLARLANTSLALTCLFGMGGLLALYHLGGAVLMLSICSFDSRGC</sequence>